<sequence>MSNIFDLRRNSNTPFLHYCSASEESITPLDTPVTRIQTIRKPTKKNSSDMLTSSQSISALKNQIKELQQEVCDLKLINETDSAKKNKENEILSLSPRNYIANSRTGLTVDSLKKNRSEPRDTSFSLKINLTDENIKSLSAHNFHLYQIHWEVFDPTFHYFQRYLNPSNIINISKLEPAPVDINNPKNTDVVNLIIWYNRFKENMKSLGLYTFVYVKPFNYASANPIEINEHQFLMHFILPRILPKRYKFYDYFPFHQAINELLIYYLPKDVQSTIIKLLNSINIDYNFYFPDLYRRIEAINGLQLLFGIEDISKEDIIRRIISSSIRNLFCIEPKVKFWSDHITTISISKIVEDIREIIEITPKNSKKSFENYNRFNNYENYFDTTVVRKNRKISTNKSFNVTTSKLNNIKKRRYKSKNRSKKPVLKNRINPREKKHRRNNIHSICEK</sequence>
<organism evidence="2 3">
    <name type="scientific">Henningerozyma blattae (strain ATCC 34711 / CBS 6284 / DSM 70876 / NBRC 10599 / NRRL Y-10934 / UCD 77-7)</name>
    <name type="common">Yeast</name>
    <name type="synonym">Tetrapisispora blattae</name>
    <dbReference type="NCBI Taxonomy" id="1071380"/>
    <lineage>
        <taxon>Eukaryota</taxon>
        <taxon>Fungi</taxon>
        <taxon>Dikarya</taxon>
        <taxon>Ascomycota</taxon>
        <taxon>Saccharomycotina</taxon>
        <taxon>Saccharomycetes</taxon>
        <taxon>Saccharomycetales</taxon>
        <taxon>Saccharomycetaceae</taxon>
        <taxon>Henningerozyma</taxon>
    </lineage>
</organism>
<dbReference type="InParanoid" id="I2H1I6"/>
<evidence type="ECO:0000313" key="2">
    <source>
        <dbReference type="EMBL" id="CCH60238.1"/>
    </source>
</evidence>
<dbReference type="Proteomes" id="UP000002866">
    <property type="component" value="Chromosome 3"/>
</dbReference>
<protein>
    <submittedName>
        <fullName evidence="2">Uncharacterized protein</fullName>
    </submittedName>
</protein>
<keyword evidence="3" id="KW-1185">Reference proteome</keyword>
<feature type="region of interest" description="Disordered" evidence="1">
    <location>
        <begin position="414"/>
        <end position="448"/>
    </location>
</feature>
<dbReference type="HOGENOM" id="CLU_611360_0_0_1"/>
<accession>I2H1I6</accession>
<dbReference type="RefSeq" id="XP_004179757.1">
    <property type="nucleotide sequence ID" value="XM_004179709.1"/>
</dbReference>
<proteinExistence type="predicted"/>
<evidence type="ECO:0000313" key="3">
    <source>
        <dbReference type="Proteomes" id="UP000002866"/>
    </source>
</evidence>
<dbReference type="eggNOG" id="ENOG502T0T7">
    <property type="taxonomic scope" value="Eukaryota"/>
</dbReference>
<reference evidence="2 3" key="1">
    <citation type="journal article" date="2011" name="Proc. Natl. Acad. Sci. U.S.A.">
        <title>Evolutionary erosion of yeast sex chromosomes by mating-type switching accidents.</title>
        <authorList>
            <person name="Gordon J.L."/>
            <person name="Armisen D."/>
            <person name="Proux-Wera E."/>
            <person name="Oheigeartaigh S.S."/>
            <person name="Byrne K.P."/>
            <person name="Wolfe K.H."/>
        </authorList>
    </citation>
    <scope>NUCLEOTIDE SEQUENCE [LARGE SCALE GENOMIC DNA]</scope>
    <source>
        <strain evidence="3">ATCC 34711 / CBS 6284 / DSM 70876 / NBRC 10599 / NRRL Y-10934 / UCD 77-7</strain>
    </source>
</reference>
<feature type="compositionally biased region" description="Basic residues" evidence="1">
    <location>
        <begin position="414"/>
        <end position="426"/>
    </location>
</feature>
<dbReference type="KEGG" id="tbl:TBLA_0C04410"/>
<evidence type="ECO:0000256" key="1">
    <source>
        <dbReference type="SAM" id="MobiDB-lite"/>
    </source>
</evidence>
<dbReference type="AlphaFoldDB" id="I2H1I6"/>
<dbReference type="GeneID" id="14495218"/>
<gene>
    <name evidence="2" type="primary">TBLA0C04410</name>
    <name evidence="2" type="ORF">TBLA_0C04410</name>
</gene>
<dbReference type="EMBL" id="HE806318">
    <property type="protein sequence ID" value="CCH60238.1"/>
    <property type="molecule type" value="Genomic_DNA"/>
</dbReference>
<name>I2H1I6_HENB6</name>